<protein>
    <submittedName>
        <fullName evidence="5">Hydroxyacid dehydrogenase</fullName>
    </submittedName>
</protein>
<name>A0A4S4BFS1_9BACL</name>
<reference evidence="5 6" key="1">
    <citation type="submission" date="2019-04" db="EMBL/GenBank/DDBJ databases">
        <title>Cohnella sp. nov. isolated from preserved vegetables.</title>
        <authorList>
            <person name="Lin S.-Y."/>
            <person name="Hung M.-H."/>
            <person name="Young C.-C."/>
        </authorList>
    </citation>
    <scope>NUCLEOTIDE SEQUENCE [LARGE SCALE GENOMIC DNA]</scope>
    <source>
        <strain evidence="5 6">CC-MHH1044</strain>
    </source>
</reference>
<evidence type="ECO:0000256" key="1">
    <source>
        <dbReference type="ARBA" id="ARBA00005854"/>
    </source>
</evidence>
<evidence type="ECO:0000256" key="3">
    <source>
        <dbReference type="ARBA" id="ARBA00023027"/>
    </source>
</evidence>
<keyword evidence="6" id="KW-1185">Reference proteome</keyword>
<dbReference type="Gene3D" id="3.40.50.720">
    <property type="entry name" value="NAD(P)-binding Rossmann-like Domain"/>
    <property type="match status" value="2"/>
</dbReference>
<dbReference type="EMBL" id="SSOB01000060">
    <property type="protein sequence ID" value="THF73208.1"/>
    <property type="molecule type" value="Genomic_DNA"/>
</dbReference>
<dbReference type="Proteomes" id="UP000310636">
    <property type="component" value="Unassembled WGS sequence"/>
</dbReference>
<evidence type="ECO:0000313" key="6">
    <source>
        <dbReference type="Proteomes" id="UP000310636"/>
    </source>
</evidence>
<dbReference type="SUPFAM" id="SSF51735">
    <property type="entry name" value="NAD(P)-binding Rossmann-fold domains"/>
    <property type="match status" value="1"/>
</dbReference>
<dbReference type="OrthoDB" id="9805416at2"/>
<dbReference type="SUPFAM" id="SSF52283">
    <property type="entry name" value="Formate/glycerate dehydrogenase catalytic domain-like"/>
    <property type="match status" value="1"/>
</dbReference>
<dbReference type="InterPro" id="IPR006140">
    <property type="entry name" value="D-isomer_DH_NAD-bd"/>
</dbReference>
<evidence type="ECO:0000259" key="4">
    <source>
        <dbReference type="Pfam" id="PF02826"/>
    </source>
</evidence>
<dbReference type="GO" id="GO:0016491">
    <property type="term" value="F:oxidoreductase activity"/>
    <property type="evidence" value="ECO:0007669"/>
    <property type="project" value="UniProtKB-KW"/>
</dbReference>
<dbReference type="PANTHER" id="PTHR42789">
    <property type="entry name" value="D-ISOMER SPECIFIC 2-HYDROXYACID DEHYDROGENASE FAMILY PROTEIN (AFU_ORTHOLOGUE AFUA_6G10090)"/>
    <property type="match status" value="1"/>
</dbReference>
<dbReference type="Pfam" id="PF02826">
    <property type="entry name" value="2-Hacid_dh_C"/>
    <property type="match status" value="1"/>
</dbReference>
<dbReference type="PANTHER" id="PTHR42789:SF1">
    <property type="entry name" value="D-ISOMER SPECIFIC 2-HYDROXYACID DEHYDROGENASE FAMILY PROTEIN (AFU_ORTHOLOGUE AFUA_6G10090)"/>
    <property type="match status" value="1"/>
</dbReference>
<keyword evidence="2" id="KW-0560">Oxidoreductase</keyword>
<comment type="similarity">
    <text evidence="1">Belongs to the D-isomer specific 2-hydroxyacid dehydrogenase family.</text>
</comment>
<keyword evidence="3" id="KW-0520">NAD</keyword>
<dbReference type="InterPro" id="IPR050857">
    <property type="entry name" value="D-2-hydroxyacid_DH"/>
</dbReference>
<accession>A0A4S4BFS1</accession>
<evidence type="ECO:0000313" key="5">
    <source>
        <dbReference type="EMBL" id="THF73208.1"/>
    </source>
</evidence>
<dbReference type="CDD" id="cd12167">
    <property type="entry name" value="2-Hacid_dh_8"/>
    <property type="match status" value="1"/>
</dbReference>
<evidence type="ECO:0000256" key="2">
    <source>
        <dbReference type="ARBA" id="ARBA00023002"/>
    </source>
</evidence>
<dbReference type="GO" id="GO:0051287">
    <property type="term" value="F:NAD binding"/>
    <property type="evidence" value="ECO:0007669"/>
    <property type="project" value="InterPro"/>
</dbReference>
<feature type="domain" description="D-isomer specific 2-hydroxyacid dehydrogenase NAD-binding" evidence="4">
    <location>
        <begin position="119"/>
        <end position="293"/>
    </location>
</feature>
<comment type="caution">
    <text evidence="5">The sequence shown here is derived from an EMBL/GenBank/DDBJ whole genome shotgun (WGS) entry which is preliminary data.</text>
</comment>
<organism evidence="5 6">
    <name type="scientific">Cohnella fermenti</name>
    <dbReference type="NCBI Taxonomy" id="2565925"/>
    <lineage>
        <taxon>Bacteria</taxon>
        <taxon>Bacillati</taxon>
        <taxon>Bacillota</taxon>
        <taxon>Bacilli</taxon>
        <taxon>Bacillales</taxon>
        <taxon>Paenibacillaceae</taxon>
        <taxon>Cohnella</taxon>
    </lineage>
</organism>
<sequence>MMLKTLIAISNEDLRELFWQEATENKLASFSQIDFIPRGIKLSSDDFAEVIGEYDACITSWGSPSFTNEVLARAINLKFIGHSAGSVAAIVNEEVFYNAITVTSANKVLGLSTAECAVSLMFAGAWDLSGYASRLKQGKWSNNSRETVLGLSRRVVGLVGYGEISRNVIRMLQPFNVKILLHSNYCSEEEAIAIGVERCELNELFERSDIVSMHNTWTPKTEGMIGAEQLKRLRDGALFINTGRAATVQEQALLEELRTGRIFAALDVFINEPLPINHVLLTLPNVLCVPHIGGYHGLYKRELCDFIVEELHRFVKGEALLGKVSLEHYRRSTPR</sequence>
<proteinExistence type="inferred from homology"/>
<dbReference type="AlphaFoldDB" id="A0A4S4BFS1"/>
<dbReference type="InterPro" id="IPR036291">
    <property type="entry name" value="NAD(P)-bd_dom_sf"/>
</dbReference>
<gene>
    <name evidence="5" type="ORF">E6C55_30125</name>
</gene>